<accession>A0A183TBN9</accession>
<reference evidence="3" key="1">
    <citation type="submission" date="2016-06" db="UniProtKB">
        <authorList>
            <consortium name="WormBaseParasite"/>
        </authorList>
    </citation>
    <scope>IDENTIFICATION</scope>
</reference>
<evidence type="ECO:0000313" key="2">
    <source>
        <dbReference type="Proteomes" id="UP000275846"/>
    </source>
</evidence>
<dbReference type="OrthoDB" id="6279146at2759"/>
<sequence>MAAEQRRVGFPGNESVSGLQLADVPLITGTGTTLCDVSIPFYRLFMPTLMRRACNRVRKPLEPPYEGPFRVPSRNAKTCQILRGDKEDVVSVDRVKAAVAEKPPNLRQ</sequence>
<dbReference type="AlphaFoldDB" id="A0A183TBN9"/>
<evidence type="ECO:0000313" key="3">
    <source>
        <dbReference type="WBParaSite" id="SSLN_0001441901-mRNA-1"/>
    </source>
</evidence>
<gene>
    <name evidence="1" type="ORF">SSLN_LOCUS13887</name>
</gene>
<reference evidence="1 2" key="2">
    <citation type="submission" date="2018-11" db="EMBL/GenBank/DDBJ databases">
        <authorList>
            <consortium name="Pathogen Informatics"/>
        </authorList>
    </citation>
    <scope>NUCLEOTIDE SEQUENCE [LARGE SCALE GENOMIC DNA]</scope>
    <source>
        <strain evidence="1 2">NST_G2</strain>
    </source>
</reference>
<organism evidence="3">
    <name type="scientific">Schistocephalus solidus</name>
    <name type="common">Tapeworm</name>
    <dbReference type="NCBI Taxonomy" id="70667"/>
    <lineage>
        <taxon>Eukaryota</taxon>
        <taxon>Metazoa</taxon>
        <taxon>Spiralia</taxon>
        <taxon>Lophotrochozoa</taxon>
        <taxon>Platyhelminthes</taxon>
        <taxon>Cestoda</taxon>
        <taxon>Eucestoda</taxon>
        <taxon>Diphyllobothriidea</taxon>
        <taxon>Diphyllobothriidae</taxon>
        <taxon>Schistocephalus</taxon>
    </lineage>
</organism>
<name>A0A183TBN9_SCHSO</name>
<dbReference type="WBParaSite" id="SSLN_0001441901-mRNA-1">
    <property type="protein sequence ID" value="SSLN_0001441901-mRNA-1"/>
    <property type="gene ID" value="SSLN_0001441901"/>
</dbReference>
<dbReference type="Proteomes" id="UP000275846">
    <property type="component" value="Unassembled WGS sequence"/>
</dbReference>
<dbReference type="EMBL" id="UYSU01038455">
    <property type="protein sequence ID" value="VDM00273.1"/>
    <property type="molecule type" value="Genomic_DNA"/>
</dbReference>
<protein>
    <submittedName>
        <fullName evidence="1 3">Uncharacterized protein</fullName>
    </submittedName>
</protein>
<keyword evidence="2" id="KW-1185">Reference proteome</keyword>
<proteinExistence type="predicted"/>
<evidence type="ECO:0000313" key="1">
    <source>
        <dbReference type="EMBL" id="VDM00273.1"/>
    </source>
</evidence>